<protein>
    <submittedName>
        <fullName evidence="5">Uncharacterized protein</fullName>
    </submittedName>
</protein>
<dbReference type="InterPro" id="IPR050273">
    <property type="entry name" value="GppA/Ppx_hydrolase"/>
</dbReference>
<organism evidence="5 6">
    <name type="scientific">Paenibacillus alvei</name>
    <name type="common">Bacillus alvei</name>
    <dbReference type="NCBI Taxonomy" id="44250"/>
    <lineage>
        <taxon>Bacteria</taxon>
        <taxon>Bacillati</taxon>
        <taxon>Bacillota</taxon>
        <taxon>Bacilli</taxon>
        <taxon>Bacillales</taxon>
        <taxon>Paenibacillaceae</taxon>
        <taxon>Paenibacillus</taxon>
    </lineage>
</organism>
<dbReference type="SUPFAM" id="SSF53067">
    <property type="entry name" value="Actin-like ATPase domain"/>
    <property type="match status" value="2"/>
</dbReference>
<evidence type="ECO:0000313" key="5">
    <source>
        <dbReference type="EMBL" id="SYX82121.1"/>
    </source>
</evidence>
<evidence type="ECO:0000259" key="3">
    <source>
        <dbReference type="Pfam" id="PF02541"/>
    </source>
</evidence>
<dbReference type="Pfam" id="PF02541">
    <property type="entry name" value="Ppx-GppA"/>
    <property type="match status" value="1"/>
</dbReference>
<name>A0A383R629_PAEAL</name>
<dbReference type="SUPFAM" id="SSF109604">
    <property type="entry name" value="HD-domain/PDEase-like"/>
    <property type="match status" value="1"/>
</dbReference>
<sequence length="522" mass="58573">MMRPKKPLEAKVPTQNRHQGIIDIGSNSVRLMIAEIREDLTFQIVDQWKEVVRLGDEYDEDGAIPEYKIDKLISTLLLFKQLCSRYESCEIIAVATAALRKATNRALILSRILGATQLSVRVISGESEAYLDYLAVVSTMNVKDALLVDIGGGSLEMVLIQDRILKESISIPVGALTLASQYHVREALEVEEGLRLAADMGKLLGQIEWLQQAEGYPLIGVGGTIRTIAKMDKAQAKVPLASLHHYVLSREHVEKWHEKLRPLSLEEREKIQGLSKDRADIFMGAFTFITYVMERLDMPILTVSAKGVREGVLFDLLQGEGLMIDDPLSLSISNMMRRFRLQRDHAKRVHVLFNRLVEDMGALMELGGDWSQIMHTSAMLHDCGVVISPLERERHALYMLLHSDLYGLTPRELVLSAFIASADQKLKAGEAWSEYEALFLPGDKEGVRTLSLLLRLAISFNRGAASDVELVACDIEEQEVVFHVRASTPPLLEVSEAYAVRTAFRKRFKRDLVIVANVTQSR</sequence>
<evidence type="ECO:0000259" key="4">
    <source>
        <dbReference type="Pfam" id="PF21447"/>
    </source>
</evidence>
<dbReference type="Gene3D" id="3.30.420.150">
    <property type="entry name" value="Exopolyphosphatase. Domain 2"/>
    <property type="match status" value="1"/>
</dbReference>
<dbReference type="InterPro" id="IPR003695">
    <property type="entry name" value="Ppx_GppA_N"/>
</dbReference>
<dbReference type="RefSeq" id="WP_138184576.1">
    <property type="nucleotide sequence ID" value="NZ_LS992241.1"/>
</dbReference>
<evidence type="ECO:0000313" key="6">
    <source>
        <dbReference type="Proteomes" id="UP000304148"/>
    </source>
</evidence>
<dbReference type="PANTHER" id="PTHR30005:SF0">
    <property type="entry name" value="RETROGRADE REGULATION PROTEIN 2"/>
    <property type="match status" value="1"/>
</dbReference>
<feature type="domain" description="Ppx/GppA phosphatase N-terminal" evidence="3">
    <location>
        <begin position="33"/>
        <end position="318"/>
    </location>
</feature>
<dbReference type="Gene3D" id="3.30.420.40">
    <property type="match status" value="1"/>
</dbReference>
<feature type="domain" description="Ppx/GppA phosphatase C-terminal" evidence="4">
    <location>
        <begin position="331"/>
        <end position="484"/>
    </location>
</feature>
<dbReference type="Proteomes" id="UP000304148">
    <property type="component" value="Chromosome"/>
</dbReference>
<proteinExistence type="inferred from homology"/>
<gene>
    <name evidence="5" type="ORF">PBLR_10541</name>
</gene>
<reference evidence="6" key="1">
    <citation type="submission" date="2018-08" db="EMBL/GenBank/DDBJ databases">
        <authorList>
            <person name="Chevrot R."/>
        </authorList>
    </citation>
    <scope>NUCLEOTIDE SEQUENCE [LARGE SCALE GENOMIC DNA]</scope>
</reference>
<dbReference type="CDD" id="cd24052">
    <property type="entry name" value="ASKHA_NBD_HpPPX-GppA-like"/>
    <property type="match status" value="1"/>
</dbReference>
<dbReference type="InterPro" id="IPR030673">
    <property type="entry name" value="PyroPPase_GppA_Ppx"/>
</dbReference>
<dbReference type="PANTHER" id="PTHR30005">
    <property type="entry name" value="EXOPOLYPHOSPHATASE"/>
    <property type="match status" value="1"/>
</dbReference>
<keyword evidence="2" id="KW-0378">Hydrolase</keyword>
<dbReference type="EMBL" id="LS992241">
    <property type="protein sequence ID" value="SYX82121.1"/>
    <property type="molecule type" value="Genomic_DNA"/>
</dbReference>
<dbReference type="PIRSF" id="PIRSF001267">
    <property type="entry name" value="Pyrophosphatase_GppA_Ppx"/>
    <property type="match status" value="1"/>
</dbReference>
<evidence type="ECO:0000256" key="2">
    <source>
        <dbReference type="ARBA" id="ARBA00022801"/>
    </source>
</evidence>
<evidence type="ECO:0000256" key="1">
    <source>
        <dbReference type="ARBA" id="ARBA00007125"/>
    </source>
</evidence>
<dbReference type="Gene3D" id="1.10.3210.10">
    <property type="entry name" value="Hypothetical protein af1432"/>
    <property type="match status" value="1"/>
</dbReference>
<dbReference type="AlphaFoldDB" id="A0A383R629"/>
<accession>A0A383R629</accession>
<dbReference type="InterPro" id="IPR043129">
    <property type="entry name" value="ATPase_NBD"/>
</dbReference>
<dbReference type="GO" id="GO:0016462">
    <property type="term" value="F:pyrophosphatase activity"/>
    <property type="evidence" value="ECO:0007669"/>
    <property type="project" value="TreeGrafter"/>
</dbReference>
<comment type="similarity">
    <text evidence="1">Belongs to the GppA/Ppx family.</text>
</comment>
<dbReference type="Pfam" id="PF21447">
    <property type="entry name" value="Ppx-GppA_III"/>
    <property type="match status" value="1"/>
</dbReference>
<dbReference type="InterPro" id="IPR048950">
    <property type="entry name" value="Ppx_GppA_C"/>
</dbReference>